<comment type="caution">
    <text evidence="1">The sequence shown here is derived from an EMBL/GenBank/DDBJ whole genome shotgun (WGS) entry which is preliminary data.</text>
</comment>
<organism evidence="1 2">
    <name type="scientific">Haematococcus lacustris</name>
    <name type="common">Green alga</name>
    <name type="synonym">Haematococcus pluvialis</name>
    <dbReference type="NCBI Taxonomy" id="44745"/>
    <lineage>
        <taxon>Eukaryota</taxon>
        <taxon>Viridiplantae</taxon>
        <taxon>Chlorophyta</taxon>
        <taxon>core chlorophytes</taxon>
        <taxon>Chlorophyceae</taxon>
        <taxon>CS clade</taxon>
        <taxon>Chlamydomonadales</taxon>
        <taxon>Haematococcaceae</taxon>
        <taxon>Haematococcus</taxon>
    </lineage>
</organism>
<evidence type="ECO:0000313" key="2">
    <source>
        <dbReference type="Proteomes" id="UP000485058"/>
    </source>
</evidence>
<evidence type="ECO:0000313" key="1">
    <source>
        <dbReference type="EMBL" id="GFH27494.1"/>
    </source>
</evidence>
<feature type="non-terminal residue" evidence="1">
    <location>
        <position position="107"/>
    </location>
</feature>
<keyword evidence="2" id="KW-1185">Reference proteome</keyword>
<sequence>MDGVECFNLNALIDKEVCEERKLEEERKGRAERALEAKREAEVYALPLLLQEELGQMVAKHPDHLTSLSVRALQLLLLNAQLHPPCSIAAEEPHTLLVNASLWVPGA</sequence>
<protein>
    <submittedName>
        <fullName evidence="1">Uncharacterized protein</fullName>
    </submittedName>
</protein>
<dbReference type="EMBL" id="BLLF01003496">
    <property type="protein sequence ID" value="GFH27494.1"/>
    <property type="molecule type" value="Genomic_DNA"/>
</dbReference>
<dbReference type="Proteomes" id="UP000485058">
    <property type="component" value="Unassembled WGS sequence"/>
</dbReference>
<gene>
    <name evidence="1" type="ORF">HaLaN_25823</name>
</gene>
<feature type="non-terminal residue" evidence="1">
    <location>
        <position position="1"/>
    </location>
</feature>
<proteinExistence type="predicted"/>
<accession>A0A6A0A4A6</accession>
<name>A0A6A0A4A6_HAELA</name>
<dbReference type="AlphaFoldDB" id="A0A6A0A4A6"/>
<reference evidence="1 2" key="1">
    <citation type="submission" date="2020-02" db="EMBL/GenBank/DDBJ databases">
        <title>Draft genome sequence of Haematococcus lacustris strain NIES-144.</title>
        <authorList>
            <person name="Morimoto D."/>
            <person name="Nakagawa S."/>
            <person name="Yoshida T."/>
            <person name="Sawayama S."/>
        </authorList>
    </citation>
    <scope>NUCLEOTIDE SEQUENCE [LARGE SCALE GENOMIC DNA]</scope>
    <source>
        <strain evidence="1 2">NIES-144</strain>
    </source>
</reference>